<dbReference type="EMBL" id="JBHTMB010000064">
    <property type="protein sequence ID" value="MFD1233470.1"/>
    <property type="molecule type" value="Genomic_DNA"/>
</dbReference>
<dbReference type="EC" id="2.3.1.266" evidence="4"/>
<evidence type="ECO:0000313" key="4">
    <source>
        <dbReference type="EMBL" id="MFD1233470.1"/>
    </source>
</evidence>
<dbReference type="InterPro" id="IPR006464">
    <property type="entry name" value="AcTrfase_RimI/Ard1"/>
</dbReference>
<gene>
    <name evidence="4" type="primary">rimI</name>
    <name evidence="4" type="ORF">ACFQ34_09270</name>
</gene>
<sequence>MTAAEERVVVGPLLRADAPRCAELEELLFPGDDPWSAQAFRDEIGAGHVYVGVRSGDRLVGYAGLAFTAGPPQPEAEVHTIGVDPAHQGRGLGRVLLHQLLAPADEVGATVFLEVRTDNAPAIGLYESEGFEIVGVRKRYYRPSGADAYTMRRDARA</sequence>
<protein>
    <submittedName>
        <fullName evidence="4">Ribosomal protein S18-alanine N-acetyltransferase</fullName>
        <ecNumber evidence="4">2.3.1.266</ecNumber>
    </submittedName>
</protein>
<evidence type="ECO:0000313" key="5">
    <source>
        <dbReference type="Proteomes" id="UP001597182"/>
    </source>
</evidence>
<dbReference type="GO" id="GO:0005840">
    <property type="term" value="C:ribosome"/>
    <property type="evidence" value="ECO:0007669"/>
    <property type="project" value="UniProtKB-KW"/>
</dbReference>
<keyword evidence="4" id="KW-0689">Ribosomal protein</keyword>
<dbReference type="Gene3D" id="3.40.630.30">
    <property type="match status" value="1"/>
</dbReference>
<feature type="domain" description="N-acetyltransferase" evidence="3">
    <location>
        <begin position="8"/>
        <end position="156"/>
    </location>
</feature>
<dbReference type="Proteomes" id="UP001597182">
    <property type="component" value="Unassembled WGS sequence"/>
</dbReference>
<accession>A0ABW3VFH7</accession>
<dbReference type="PANTHER" id="PTHR43877">
    <property type="entry name" value="AMINOALKYLPHOSPHONATE N-ACETYLTRANSFERASE-RELATED-RELATED"/>
    <property type="match status" value="1"/>
</dbReference>
<keyword evidence="5" id="KW-1185">Reference proteome</keyword>
<keyword evidence="2 4" id="KW-0012">Acyltransferase</keyword>
<dbReference type="InterPro" id="IPR000182">
    <property type="entry name" value="GNAT_dom"/>
</dbReference>
<dbReference type="PROSITE" id="PS51186">
    <property type="entry name" value="GNAT"/>
    <property type="match status" value="1"/>
</dbReference>
<name>A0ABW3VFH7_9PSEU</name>
<evidence type="ECO:0000256" key="2">
    <source>
        <dbReference type="ARBA" id="ARBA00023315"/>
    </source>
</evidence>
<dbReference type="CDD" id="cd04301">
    <property type="entry name" value="NAT_SF"/>
    <property type="match status" value="1"/>
</dbReference>
<evidence type="ECO:0000259" key="3">
    <source>
        <dbReference type="PROSITE" id="PS51186"/>
    </source>
</evidence>
<dbReference type="RefSeq" id="WP_103381035.1">
    <property type="nucleotide sequence ID" value="NZ_BAABKS010000053.1"/>
</dbReference>
<organism evidence="4 5">
    <name type="scientific">Pseudonocardia benzenivorans</name>
    <dbReference type="NCBI Taxonomy" id="228005"/>
    <lineage>
        <taxon>Bacteria</taxon>
        <taxon>Bacillati</taxon>
        <taxon>Actinomycetota</taxon>
        <taxon>Actinomycetes</taxon>
        <taxon>Pseudonocardiales</taxon>
        <taxon>Pseudonocardiaceae</taxon>
        <taxon>Pseudonocardia</taxon>
    </lineage>
</organism>
<evidence type="ECO:0000256" key="1">
    <source>
        <dbReference type="ARBA" id="ARBA00022679"/>
    </source>
</evidence>
<comment type="caution">
    <text evidence="4">The sequence shown here is derived from an EMBL/GenBank/DDBJ whole genome shotgun (WGS) entry which is preliminary data.</text>
</comment>
<dbReference type="InterPro" id="IPR050832">
    <property type="entry name" value="Bact_Acetyltransf"/>
</dbReference>
<keyword evidence="1 4" id="KW-0808">Transferase</keyword>
<reference evidence="5" key="1">
    <citation type="journal article" date="2019" name="Int. J. Syst. Evol. Microbiol.">
        <title>The Global Catalogue of Microorganisms (GCM) 10K type strain sequencing project: providing services to taxonomists for standard genome sequencing and annotation.</title>
        <authorList>
            <consortium name="The Broad Institute Genomics Platform"/>
            <consortium name="The Broad Institute Genome Sequencing Center for Infectious Disease"/>
            <person name="Wu L."/>
            <person name="Ma J."/>
        </authorList>
    </citation>
    <scope>NUCLEOTIDE SEQUENCE [LARGE SCALE GENOMIC DNA]</scope>
    <source>
        <strain evidence="5">CCUG 49018</strain>
    </source>
</reference>
<keyword evidence="4" id="KW-0687">Ribonucleoprotein</keyword>
<dbReference type="InterPro" id="IPR016181">
    <property type="entry name" value="Acyl_CoA_acyltransferase"/>
</dbReference>
<proteinExistence type="predicted"/>
<dbReference type="GO" id="GO:0008999">
    <property type="term" value="F:protein-N-terminal-alanine acetyltransferase activity"/>
    <property type="evidence" value="ECO:0007669"/>
    <property type="project" value="UniProtKB-EC"/>
</dbReference>
<dbReference type="NCBIfam" id="TIGR01575">
    <property type="entry name" value="rimI"/>
    <property type="match status" value="1"/>
</dbReference>
<dbReference type="SUPFAM" id="SSF55729">
    <property type="entry name" value="Acyl-CoA N-acyltransferases (Nat)"/>
    <property type="match status" value="1"/>
</dbReference>
<dbReference type="Pfam" id="PF00583">
    <property type="entry name" value="Acetyltransf_1"/>
    <property type="match status" value="1"/>
</dbReference>